<feature type="region of interest" description="Disordered" evidence="1">
    <location>
        <begin position="1"/>
        <end position="40"/>
    </location>
</feature>
<sequence>MDGPGYQDGAGGGIVAADEENVTDATASTATSSEQRSRKRSDIWDFIEETLNGAYSCRCCTQAD</sequence>
<dbReference type="Proteomes" id="UP000018948">
    <property type="component" value="Unassembled WGS sequence"/>
</dbReference>
<evidence type="ECO:0000256" key="1">
    <source>
        <dbReference type="SAM" id="MobiDB-lite"/>
    </source>
</evidence>
<evidence type="ECO:0000313" key="3">
    <source>
        <dbReference type="Proteomes" id="UP000018948"/>
    </source>
</evidence>
<comment type="caution">
    <text evidence="2">The sequence shown here is derived from an EMBL/GenBank/DDBJ whole genome shotgun (WGS) entry which is preliminary data.</text>
</comment>
<proteinExistence type="predicted"/>
<accession>W2ZT92</accession>
<organism evidence="2 3">
    <name type="scientific">Phytophthora nicotianae P10297</name>
    <dbReference type="NCBI Taxonomy" id="1317064"/>
    <lineage>
        <taxon>Eukaryota</taxon>
        <taxon>Sar</taxon>
        <taxon>Stramenopiles</taxon>
        <taxon>Oomycota</taxon>
        <taxon>Peronosporomycetes</taxon>
        <taxon>Peronosporales</taxon>
        <taxon>Peronosporaceae</taxon>
        <taxon>Phytophthora</taxon>
    </lineage>
</organism>
<dbReference type="EMBL" id="ANIY01000976">
    <property type="protein sequence ID" value="ETP50230.1"/>
    <property type="molecule type" value="Genomic_DNA"/>
</dbReference>
<dbReference type="AlphaFoldDB" id="W2ZT92"/>
<evidence type="ECO:0000313" key="2">
    <source>
        <dbReference type="EMBL" id="ETP50230.1"/>
    </source>
</evidence>
<gene>
    <name evidence="2" type="ORF">F442_04386</name>
</gene>
<name>W2ZT92_PHYNI</name>
<protein>
    <submittedName>
        <fullName evidence="2">Uncharacterized protein</fullName>
    </submittedName>
</protein>
<feature type="compositionally biased region" description="Gly residues" evidence="1">
    <location>
        <begin position="1"/>
        <end position="14"/>
    </location>
</feature>
<reference evidence="2 3" key="1">
    <citation type="submission" date="2013-11" db="EMBL/GenBank/DDBJ databases">
        <title>The Genome Sequence of Phytophthora parasitica P10297.</title>
        <authorList>
            <consortium name="The Broad Institute Genomics Platform"/>
            <person name="Russ C."/>
            <person name="Tyler B."/>
            <person name="Panabieres F."/>
            <person name="Shan W."/>
            <person name="Tripathy S."/>
            <person name="Grunwald N."/>
            <person name="Machado M."/>
            <person name="Johnson C.S."/>
            <person name="Walker B."/>
            <person name="Young S.K."/>
            <person name="Zeng Q."/>
            <person name="Gargeya S."/>
            <person name="Fitzgerald M."/>
            <person name="Haas B."/>
            <person name="Abouelleil A."/>
            <person name="Allen A.W."/>
            <person name="Alvarado L."/>
            <person name="Arachchi H.M."/>
            <person name="Berlin A.M."/>
            <person name="Chapman S.B."/>
            <person name="Gainer-Dewar J."/>
            <person name="Goldberg J."/>
            <person name="Griggs A."/>
            <person name="Gujja S."/>
            <person name="Hansen M."/>
            <person name="Howarth C."/>
            <person name="Imamovic A."/>
            <person name="Ireland A."/>
            <person name="Larimer J."/>
            <person name="McCowan C."/>
            <person name="Murphy C."/>
            <person name="Pearson M."/>
            <person name="Poon T.W."/>
            <person name="Priest M."/>
            <person name="Roberts A."/>
            <person name="Saif S."/>
            <person name="Shea T."/>
            <person name="Sisk P."/>
            <person name="Sykes S."/>
            <person name="Wortman J."/>
            <person name="Nusbaum C."/>
            <person name="Birren B."/>
        </authorList>
    </citation>
    <scope>NUCLEOTIDE SEQUENCE [LARGE SCALE GENOMIC DNA]</scope>
    <source>
        <strain evidence="2 3">P10297</strain>
    </source>
</reference>